<organism evidence="1 2">
    <name type="scientific">Cinchona calisaya</name>
    <dbReference type="NCBI Taxonomy" id="153742"/>
    <lineage>
        <taxon>Eukaryota</taxon>
        <taxon>Viridiplantae</taxon>
        <taxon>Streptophyta</taxon>
        <taxon>Embryophyta</taxon>
        <taxon>Tracheophyta</taxon>
        <taxon>Spermatophyta</taxon>
        <taxon>Magnoliopsida</taxon>
        <taxon>eudicotyledons</taxon>
        <taxon>Gunneridae</taxon>
        <taxon>Pentapetalae</taxon>
        <taxon>asterids</taxon>
        <taxon>lamiids</taxon>
        <taxon>Gentianales</taxon>
        <taxon>Rubiaceae</taxon>
        <taxon>Cinchonoideae</taxon>
        <taxon>Cinchoneae</taxon>
        <taxon>Cinchona</taxon>
    </lineage>
</organism>
<accession>A0ABD3B1I4</accession>
<dbReference type="InterPro" id="IPR040404">
    <property type="entry name" value="Phylloplanin-like"/>
</dbReference>
<protein>
    <recommendedName>
        <fullName evidence="3">Pollen Ole e 1 allergen and extensin family protein</fullName>
    </recommendedName>
</protein>
<dbReference type="PANTHER" id="PTHR34458">
    <property type="entry name" value="POLLEN OLE E 1 ALLERGEN AND EXTENSIN FAMILY PROTEIN-RELATED"/>
    <property type="match status" value="1"/>
</dbReference>
<comment type="caution">
    <text evidence="1">The sequence shown here is derived from an EMBL/GenBank/DDBJ whole genome shotgun (WGS) entry which is preliminary data.</text>
</comment>
<name>A0ABD3B1I4_9GENT</name>
<reference evidence="1 2" key="1">
    <citation type="submission" date="2024-11" db="EMBL/GenBank/DDBJ databases">
        <title>A near-complete genome assembly of Cinchona calisaya.</title>
        <authorList>
            <person name="Lian D.C."/>
            <person name="Zhao X.W."/>
            <person name="Wei L."/>
        </authorList>
    </citation>
    <scope>NUCLEOTIDE SEQUENCE [LARGE SCALE GENOMIC DNA]</scope>
    <source>
        <tissue evidence="1">Nenye</tissue>
    </source>
</reference>
<dbReference type="PANTHER" id="PTHR34458:SF11">
    <property type="entry name" value="MD-2-RELATED LIPID-RECOGNITION DOMAIN-CONTAINING PROTEIN"/>
    <property type="match status" value="1"/>
</dbReference>
<dbReference type="Proteomes" id="UP001630127">
    <property type="component" value="Unassembled WGS sequence"/>
</dbReference>
<evidence type="ECO:0000313" key="1">
    <source>
        <dbReference type="EMBL" id="KAL3537390.1"/>
    </source>
</evidence>
<proteinExistence type="predicted"/>
<dbReference type="EMBL" id="JBJUIK010000001">
    <property type="protein sequence ID" value="KAL3537390.1"/>
    <property type="molecule type" value="Genomic_DNA"/>
</dbReference>
<evidence type="ECO:0000313" key="2">
    <source>
        <dbReference type="Proteomes" id="UP001630127"/>
    </source>
</evidence>
<dbReference type="SUPFAM" id="SSF49464">
    <property type="entry name" value="Carboxypeptidase regulatory domain-like"/>
    <property type="match status" value="1"/>
</dbReference>
<dbReference type="InterPro" id="IPR008969">
    <property type="entry name" value="CarboxyPept-like_regulatory"/>
</dbReference>
<evidence type="ECO:0008006" key="3">
    <source>
        <dbReference type="Google" id="ProtNLM"/>
    </source>
</evidence>
<keyword evidence="2" id="KW-1185">Reference proteome</keyword>
<sequence>MMGMASHNQDHATFFQGLTLLLTMMTIVPYVVHGEIALRIGGFNARGQLACTNTGNVSPTGTSPPLVGANVIVSCNGTATTVTDANGLFDLTLNASSVNIDFTPTLSTGFKLPNCFAIVSLPVKGCSNLDHIGLLRAPLYSLGTSATPSQTIIILLRSAAGEFVLLPIR</sequence>
<gene>
    <name evidence="1" type="ORF">ACH5RR_000756</name>
</gene>
<dbReference type="AlphaFoldDB" id="A0ABD3B1I4"/>